<sequence length="59" mass="6626">PARAAPTPEENRTRQGNAARRTSPSCASRRHQKHKLPFNHSPARRASPSCVQHPNPFYP</sequence>
<name>A0A392V2I8_9FABA</name>
<accession>A0A392V2I8</accession>
<evidence type="ECO:0000313" key="2">
    <source>
        <dbReference type="EMBL" id="MCI82337.1"/>
    </source>
</evidence>
<dbReference type="AlphaFoldDB" id="A0A392V2I8"/>
<comment type="caution">
    <text evidence="2">The sequence shown here is derived from an EMBL/GenBank/DDBJ whole genome shotgun (WGS) entry which is preliminary data.</text>
</comment>
<evidence type="ECO:0000256" key="1">
    <source>
        <dbReference type="SAM" id="MobiDB-lite"/>
    </source>
</evidence>
<keyword evidence="3" id="KW-1185">Reference proteome</keyword>
<reference evidence="2 3" key="1">
    <citation type="journal article" date="2018" name="Front. Plant Sci.">
        <title>Red Clover (Trifolium pratense) and Zigzag Clover (T. medium) - A Picture of Genomic Similarities and Differences.</title>
        <authorList>
            <person name="Dluhosova J."/>
            <person name="Istvanek J."/>
            <person name="Nedelnik J."/>
            <person name="Repkova J."/>
        </authorList>
    </citation>
    <scope>NUCLEOTIDE SEQUENCE [LARGE SCALE GENOMIC DNA]</scope>
    <source>
        <strain evidence="3">cv. 10/8</strain>
        <tissue evidence="2">Leaf</tissue>
    </source>
</reference>
<feature type="compositionally biased region" description="Basic residues" evidence="1">
    <location>
        <begin position="28"/>
        <end position="37"/>
    </location>
</feature>
<organism evidence="2 3">
    <name type="scientific">Trifolium medium</name>
    <dbReference type="NCBI Taxonomy" id="97028"/>
    <lineage>
        <taxon>Eukaryota</taxon>
        <taxon>Viridiplantae</taxon>
        <taxon>Streptophyta</taxon>
        <taxon>Embryophyta</taxon>
        <taxon>Tracheophyta</taxon>
        <taxon>Spermatophyta</taxon>
        <taxon>Magnoliopsida</taxon>
        <taxon>eudicotyledons</taxon>
        <taxon>Gunneridae</taxon>
        <taxon>Pentapetalae</taxon>
        <taxon>rosids</taxon>
        <taxon>fabids</taxon>
        <taxon>Fabales</taxon>
        <taxon>Fabaceae</taxon>
        <taxon>Papilionoideae</taxon>
        <taxon>50 kb inversion clade</taxon>
        <taxon>NPAAA clade</taxon>
        <taxon>Hologalegina</taxon>
        <taxon>IRL clade</taxon>
        <taxon>Trifolieae</taxon>
        <taxon>Trifolium</taxon>
    </lineage>
</organism>
<proteinExistence type="predicted"/>
<feature type="region of interest" description="Disordered" evidence="1">
    <location>
        <begin position="1"/>
        <end position="59"/>
    </location>
</feature>
<feature type="compositionally biased region" description="Polar residues" evidence="1">
    <location>
        <begin position="14"/>
        <end position="26"/>
    </location>
</feature>
<feature type="non-terminal residue" evidence="2">
    <location>
        <position position="1"/>
    </location>
</feature>
<evidence type="ECO:0000313" key="3">
    <source>
        <dbReference type="Proteomes" id="UP000265520"/>
    </source>
</evidence>
<protein>
    <submittedName>
        <fullName evidence="2">Uncharacterized protein</fullName>
    </submittedName>
</protein>
<dbReference type="EMBL" id="LXQA011040886">
    <property type="protein sequence ID" value="MCI82337.1"/>
    <property type="molecule type" value="Genomic_DNA"/>
</dbReference>
<dbReference type="Proteomes" id="UP000265520">
    <property type="component" value="Unassembled WGS sequence"/>
</dbReference>